<proteinExistence type="predicted"/>
<accession>A0A150WL18</accession>
<organism evidence="2 3">
    <name type="scientific">Bdellovibrio bacteriovorus</name>
    <dbReference type="NCBI Taxonomy" id="959"/>
    <lineage>
        <taxon>Bacteria</taxon>
        <taxon>Pseudomonadati</taxon>
        <taxon>Bdellovibrionota</taxon>
        <taxon>Bdellovibrionia</taxon>
        <taxon>Bdellovibrionales</taxon>
        <taxon>Pseudobdellovibrionaceae</taxon>
        <taxon>Bdellovibrio</taxon>
    </lineage>
</organism>
<protein>
    <submittedName>
        <fullName evidence="2">Hemerythrin</fullName>
    </submittedName>
</protein>
<dbReference type="InterPro" id="IPR018720">
    <property type="entry name" value="DUF2249"/>
</dbReference>
<dbReference type="AlphaFoldDB" id="A0A150WL18"/>
<dbReference type="Proteomes" id="UP000075391">
    <property type="component" value="Unassembled WGS sequence"/>
</dbReference>
<evidence type="ECO:0000313" key="2">
    <source>
        <dbReference type="EMBL" id="KYG64515.1"/>
    </source>
</evidence>
<dbReference type="OrthoDB" id="5296289at2"/>
<dbReference type="Pfam" id="PF10006">
    <property type="entry name" value="DUF2249"/>
    <property type="match status" value="1"/>
</dbReference>
<reference evidence="2 3" key="1">
    <citation type="submission" date="2016-03" db="EMBL/GenBank/DDBJ databases">
        <authorList>
            <person name="Ploux O."/>
        </authorList>
    </citation>
    <scope>NUCLEOTIDE SEQUENCE [LARGE SCALE GENOMIC DNA]</scope>
    <source>
        <strain evidence="2 3">BER2</strain>
    </source>
</reference>
<evidence type="ECO:0000259" key="1">
    <source>
        <dbReference type="Pfam" id="PF10006"/>
    </source>
</evidence>
<feature type="domain" description="DUF2249" evidence="1">
    <location>
        <begin position="6"/>
        <end position="74"/>
    </location>
</feature>
<evidence type="ECO:0000313" key="3">
    <source>
        <dbReference type="Proteomes" id="UP000075391"/>
    </source>
</evidence>
<dbReference type="RefSeq" id="WP_063243497.1">
    <property type="nucleotide sequence ID" value="NZ_LUKF01000012.1"/>
</dbReference>
<gene>
    <name evidence="2" type="ORF">AZI85_03615</name>
</gene>
<comment type="caution">
    <text evidence="2">The sequence shown here is derived from an EMBL/GenBank/DDBJ whole genome shotgun (WGS) entry which is preliminary data.</text>
</comment>
<dbReference type="EMBL" id="LUKF01000012">
    <property type="protein sequence ID" value="KYG64515.1"/>
    <property type="molecule type" value="Genomic_DNA"/>
</dbReference>
<sequence length="86" mass="10054">MKEFVIEAQKIPPQQRHSHIFETFDNLEAGESIVIVNNHDPVPLLRQFEENRQEQFQPEYLEKGPEVWKLRLTKLKKEGCCGFCGG</sequence>
<name>A0A150WL18_BDEBC</name>